<dbReference type="PANTHER" id="PTHR12526">
    <property type="entry name" value="GLYCOSYLTRANSFERASE"/>
    <property type="match status" value="1"/>
</dbReference>
<dbReference type="Proteomes" id="UP000463857">
    <property type="component" value="Chromosome"/>
</dbReference>
<sequence length="420" mass="46562">MRSARRVRRAGGRARLGEGLRVLVLTQHYAPEENAPALRWSWLAEAFGAHGLHVDVITATWADELRGVQTDARVTVHRVRSLVHGKRIVRRLLNETIFDLKAMWVAVRLARPDVVVVSVPPLGSVPLAGALRLVLRRPLVLEMRDTWPELLEQWKEWSDGGEGRRAYGYGEVVVGAVLRVLRRYLLRIQRRAALVVTTTDDYAAAISARVDGEVLCVRNAFPSAARSNGSPRGDRLRVLYLGNVGRSQHLATAVRAAARVHERGGLMVLRIVGDGAHLSHVKALARRLEAPVEFVARTQRAHVADHYEWADTVLVLLRDWPSMRQTVPSKLYEAIQTGRHVSASLAGEAARIVSESAAGDVVPPKDSDALADLWMSLIAEPSRLRGSSDLQWLRKNVDQGRLATEYVRALHRVVREAAAA</sequence>
<dbReference type="Gene3D" id="3.40.50.2000">
    <property type="entry name" value="Glycogen Phosphorylase B"/>
    <property type="match status" value="2"/>
</dbReference>
<name>A0A7L4YQE5_9ACTN</name>
<dbReference type="EMBL" id="CP047156">
    <property type="protein sequence ID" value="QHC01475.1"/>
    <property type="molecule type" value="Genomic_DNA"/>
</dbReference>
<reference evidence="1 2" key="1">
    <citation type="journal article" date="2018" name="Int. J. Syst. Evol. Microbiol.">
        <title>Epidermidibacterium keratini gen. nov., sp. nov., a member of the family Sporichthyaceae, isolated from keratin epidermis.</title>
        <authorList>
            <person name="Lee D.G."/>
            <person name="Trujillo M.E."/>
            <person name="Kang S."/>
            <person name="Nam J.J."/>
            <person name="Kim Y.J."/>
        </authorList>
    </citation>
    <scope>NUCLEOTIDE SEQUENCE [LARGE SCALE GENOMIC DNA]</scope>
    <source>
        <strain evidence="1 2">EPI-7</strain>
    </source>
</reference>
<gene>
    <name evidence="1" type="ORF">EK0264_15045</name>
</gene>
<proteinExistence type="predicted"/>
<organism evidence="1 2">
    <name type="scientific">Epidermidibacterium keratini</name>
    <dbReference type="NCBI Taxonomy" id="1891644"/>
    <lineage>
        <taxon>Bacteria</taxon>
        <taxon>Bacillati</taxon>
        <taxon>Actinomycetota</taxon>
        <taxon>Actinomycetes</taxon>
        <taxon>Sporichthyales</taxon>
        <taxon>Sporichthyaceae</taxon>
        <taxon>Epidermidibacterium</taxon>
    </lineage>
</organism>
<keyword evidence="2" id="KW-1185">Reference proteome</keyword>
<dbReference type="RefSeq" id="WP_159546610.1">
    <property type="nucleotide sequence ID" value="NZ_CP047156.1"/>
</dbReference>
<dbReference type="AlphaFoldDB" id="A0A7L4YQE5"/>
<protein>
    <submittedName>
        <fullName evidence="1">Glycosyltransferase</fullName>
    </submittedName>
</protein>
<dbReference type="PANTHER" id="PTHR12526:SF636">
    <property type="entry name" value="BLL3647 PROTEIN"/>
    <property type="match status" value="1"/>
</dbReference>
<dbReference type="KEGG" id="eke:EK0264_15045"/>
<dbReference type="GO" id="GO:0016757">
    <property type="term" value="F:glycosyltransferase activity"/>
    <property type="evidence" value="ECO:0007669"/>
    <property type="project" value="TreeGrafter"/>
</dbReference>
<evidence type="ECO:0000313" key="1">
    <source>
        <dbReference type="EMBL" id="QHC01475.1"/>
    </source>
</evidence>
<evidence type="ECO:0000313" key="2">
    <source>
        <dbReference type="Proteomes" id="UP000463857"/>
    </source>
</evidence>
<keyword evidence="1" id="KW-0808">Transferase</keyword>
<dbReference type="OrthoDB" id="3180470at2"/>
<dbReference type="InParanoid" id="A0A7L4YQE5"/>
<accession>A0A7L4YQE5</accession>
<dbReference type="SUPFAM" id="SSF53756">
    <property type="entry name" value="UDP-Glycosyltransferase/glycogen phosphorylase"/>
    <property type="match status" value="1"/>
</dbReference>
<dbReference type="Pfam" id="PF13692">
    <property type="entry name" value="Glyco_trans_1_4"/>
    <property type="match status" value="1"/>
</dbReference>